<dbReference type="Gene3D" id="1.10.260.40">
    <property type="entry name" value="lambda repressor-like DNA-binding domains"/>
    <property type="match status" value="1"/>
</dbReference>
<dbReference type="Pfam" id="PF07883">
    <property type="entry name" value="Cupin_2"/>
    <property type="match status" value="1"/>
</dbReference>
<dbReference type="Gene3D" id="2.60.120.10">
    <property type="entry name" value="Jelly Rolls"/>
    <property type="match status" value="1"/>
</dbReference>
<sequence>MNDPGQHAAPTTDDAAAVARILSDLRKANSWTLSEVSRRTGVSISTLSKIENGQSRPAYSVLTRLASGLDIDFADLLGGEPPQGRFSGAARAITRAGRGKHFGSEMGLYEMLATDLAAKSLQPMVIDIQPRDDDSPSVRSAHSGEEFVYVLEGDVVFEMNPYAPVVLAAGDSAYFDAAMDHGFYAVGPKPGRILSICFAGSAPKPTESLEAK</sequence>
<dbReference type="SUPFAM" id="SSF51182">
    <property type="entry name" value="RmlC-like cupins"/>
    <property type="match status" value="1"/>
</dbReference>
<dbReference type="InterPro" id="IPR050807">
    <property type="entry name" value="TransReg_Diox_bact_type"/>
</dbReference>
<dbReference type="PROSITE" id="PS50943">
    <property type="entry name" value="HTH_CROC1"/>
    <property type="match status" value="1"/>
</dbReference>
<comment type="caution">
    <text evidence="3">The sequence shown here is derived from an EMBL/GenBank/DDBJ whole genome shotgun (WGS) entry which is preliminary data.</text>
</comment>
<dbReference type="PANTHER" id="PTHR46797">
    <property type="entry name" value="HTH-TYPE TRANSCRIPTIONAL REGULATOR"/>
    <property type="match status" value="1"/>
</dbReference>
<dbReference type="SMART" id="SM00530">
    <property type="entry name" value="HTH_XRE"/>
    <property type="match status" value="1"/>
</dbReference>
<dbReference type="InterPro" id="IPR014710">
    <property type="entry name" value="RmlC-like_jellyroll"/>
</dbReference>
<dbReference type="PANTHER" id="PTHR46797:SF20">
    <property type="entry name" value="BLR4304 PROTEIN"/>
    <property type="match status" value="1"/>
</dbReference>
<dbReference type="InterPro" id="IPR011051">
    <property type="entry name" value="RmlC_Cupin_sf"/>
</dbReference>
<dbReference type="RefSeq" id="WP_348864607.1">
    <property type="nucleotide sequence ID" value="NZ_JBEAAL010000029.1"/>
</dbReference>
<dbReference type="Proteomes" id="UP001496627">
    <property type="component" value="Unassembled WGS sequence"/>
</dbReference>
<dbReference type="CDD" id="cd02209">
    <property type="entry name" value="cupin_XRE_C"/>
    <property type="match status" value="1"/>
</dbReference>
<keyword evidence="1" id="KW-0238">DNA-binding</keyword>
<dbReference type="InterPro" id="IPR013096">
    <property type="entry name" value="Cupin_2"/>
</dbReference>
<organism evidence="3 4">
    <name type="scientific">Neorhizobium phenanthreniclasticum</name>
    <dbReference type="NCBI Taxonomy" id="3157917"/>
    <lineage>
        <taxon>Bacteria</taxon>
        <taxon>Pseudomonadati</taxon>
        <taxon>Pseudomonadota</taxon>
        <taxon>Alphaproteobacteria</taxon>
        <taxon>Hyphomicrobiales</taxon>
        <taxon>Rhizobiaceae</taxon>
        <taxon>Rhizobium/Agrobacterium group</taxon>
        <taxon>Neorhizobium</taxon>
    </lineage>
</organism>
<evidence type="ECO:0000313" key="3">
    <source>
        <dbReference type="EMBL" id="MEQ1408661.1"/>
    </source>
</evidence>
<dbReference type="InterPro" id="IPR010982">
    <property type="entry name" value="Lambda_DNA-bd_dom_sf"/>
</dbReference>
<evidence type="ECO:0000259" key="2">
    <source>
        <dbReference type="PROSITE" id="PS50943"/>
    </source>
</evidence>
<proteinExistence type="predicted"/>
<dbReference type="InterPro" id="IPR001387">
    <property type="entry name" value="Cro/C1-type_HTH"/>
</dbReference>
<dbReference type="Pfam" id="PF01381">
    <property type="entry name" value="HTH_3"/>
    <property type="match status" value="1"/>
</dbReference>
<accession>A0ABV0M9T5</accession>
<dbReference type="CDD" id="cd00093">
    <property type="entry name" value="HTH_XRE"/>
    <property type="match status" value="1"/>
</dbReference>
<evidence type="ECO:0000256" key="1">
    <source>
        <dbReference type="ARBA" id="ARBA00023125"/>
    </source>
</evidence>
<keyword evidence="4" id="KW-1185">Reference proteome</keyword>
<evidence type="ECO:0000313" key="4">
    <source>
        <dbReference type="Proteomes" id="UP001496627"/>
    </source>
</evidence>
<dbReference type="SUPFAM" id="SSF47413">
    <property type="entry name" value="lambda repressor-like DNA-binding domains"/>
    <property type="match status" value="1"/>
</dbReference>
<gene>
    <name evidence="3" type="ORF">ABK249_27375</name>
</gene>
<protein>
    <submittedName>
        <fullName evidence="3">XRE family transcriptional regulator</fullName>
    </submittedName>
</protein>
<dbReference type="EMBL" id="JBEAAL010000029">
    <property type="protein sequence ID" value="MEQ1408661.1"/>
    <property type="molecule type" value="Genomic_DNA"/>
</dbReference>
<reference evidence="3 4" key="1">
    <citation type="submission" date="2024-05" db="EMBL/GenBank/DDBJ databases">
        <title>Neorhizobium sp. Rsf11, a plant growth promoting and heavy metal resistant PAH-degrader.</title>
        <authorList>
            <person name="Golubev S.N."/>
            <person name="Muratova A.Y."/>
            <person name="Markelova M.I."/>
        </authorList>
    </citation>
    <scope>NUCLEOTIDE SEQUENCE [LARGE SCALE GENOMIC DNA]</scope>
    <source>
        <strain evidence="3 4">Rsf11</strain>
    </source>
</reference>
<name>A0ABV0M9T5_9HYPH</name>
<feature type="domain" description="HTH cro/C1-type" evidence="2">
    <location>
        <begin position="22"/>
        <end position="76"/>
    </location>
</feature>